<proteinExistence type="inferred from homology"/>
<accession>A0AA91Q0W1</accession>
<dbReference type="GO" id="GO:0005886">
    <property type="term" value="C:plasma membrane"/>
    <property type="evidence" value="ECO:0007669"/>
    <property type="project" value="EnsemblFungi"/>
</dbReference>
<evidence type="ECO:0000313" key="8">
    <source>
        <dbReference type="Proteomes" id="UP000195602"/>
    </source>
</evidence>
<evidence type="ECO:0000256" key="6">
    <source>
        <dbReference type="RuleBase" id="RU367022"/>
    </source>
</evidence>
<dbReference type="Proteomes" id="UP000195602">
    <property type="component" value="Unassembled WGS sequence"/>
</dbReference>
<keyword evidence="4 6" id="KW-1133">Transmembrane helix</keyword>
<reference evidence="7 8" key="1">
    <citation type="submission" date="2017-04" db="EMBL/GenBank/DDBJ databases">
        <title>Draft genome of the yeast Clavispora lusitaniae type strain CBS 6936.</title>
        <authorList>
            <person name="Durrens P."/>
            <person name="Klopp C."/>
            <person name="Biteau N."/>
            <person name="Fitton-Ouhabi V."/>
            <person name="Dementhon K."/>
            <person name="Accoceberry I."/>
            <person name="Sherman D.J."/>
            <person name="Noel T."/>
        </authorList>
    </citation>
    <scope>NUCLEOTIDE SEQUENCE [LARGE SCALE GENOMIC DNA]</scope>
    <source>
        <strain evidence="7 8">CBS 6936</strain>
    </source>
</reference>
<keyword evidence="5 6" id="KW-0472">Membrane</keyword>
<keyword evidence="6" id="KW-0186">Copper</keyword>
<dbReference type="GO" id="GO:0015677">
    <property type="term" value="P:copper ion import"/>
    <property type="evidence" value="ECO:0007669"/>
    <property type="project" value="EnsemblFungi"/>
</dbReference>
<dbReference type="KEGG" id="clus:A9F13_07g01430"/>
<evidence type="ECO:0000256" key="2">
    <source>
        <dbReference type="ARBA" id="ARBA00006921"/>
    </source>
</evidence>
<protein>
    <recommendedName>
        <fullName evidence="6">Copper transport protein</fullName>
    </recommendedName>
</protein>
<dbReference type="EMBL" id="LYUB02000007">
    <property type="protein sequence ID" value="OVF08682.1"/>
    <property type="molecule type" value="Genomic_DNA"/>
</dbReference>
<keyword evidence="6" id="KW-0406">Ion transport</keyword>
<comment type="caution">
    <text evidence="7">The sequence shown here is derived from an EMBL/GenBank/DDBJ whole genome shotgun (WGS) entry which is preliminary data.</text>
</comment>
<keyword evidence="6" id="KW-0187">Copper transport</keyword>
<comment type="similarity">
    <text evidence="2 6">Belongs to the copper transporter (Ctr) (TC 1.A.56) family. SLC31A subfamily.</text>
</comment>
<dbReference type="OMA" id="ENATVCC"/>
<feature type="transmembrane region" description="Helical" evidence="6">
    <location>
        <begin position="51"/>
        <end position="69"/>
    </location>
</feature>
<sequence length="201" mass="22554">MSLPQELSRMSMGGMSGKANPHACKISMLWNWYTVDSCFIARSWHNKSKGAFAGSCIGVFFLVLVSQWLHRFAREYDSALITKYSAQESADNSKLEMESSKSATIAVNPAVHAISHRWLFAPVPASGIMASPFEHLIRCVLFTIEWGLSYIIMLLFMYYNGYIIICCILGAFAGRLLFTYNEPLNGSCLSDSQDMDKKCCR</sequence>
<dbReference type="PANTHER" id="PTHR12483">
    <property type="entry name" value="SOLUTE CARRIER FAMILY 31 COPPER TRANSPORTERS"/>
    <property type="match status" value="1"/>
</dbReference>
<dbReference type="Pfam" id="PF04145">
    <property type="entry name" value="Ctr"/>
    <property type="match status" value="1"/>
</dbReference>
<organism evidence="7 8">
    <name type="scientific">Clavispora lusitaniae</name>
    <name type="common">Candida lusitaniae</name>
    <dbReference type="NCBI Taxonomy" id="36911"/>
    <lineage>
        <taxon>Eukaryota</taxon>
        <taxon>Fungi</taxon>
        <taxon>Dikarya</taxon>
        <taxon>Ascomycota</taxon>
        <taxon>Saccharomycotina</taxon>
        <taxon>Pichiomycetes</taxon>
        <taxon>Metschnikowiaceae</taxon>
        <taxon>Clavispora</taxon>
    </lineage>
</organism>
<evidence type="ECO:0000256" key="1">
    <source>
        <dbReference type="ARBA" id="ARBA00004141"/>
    </source>
</evidence>
<evidence type="ECO:0000256" key="4">
    <source>
        <dbReference type="ARBA" id="ARBA00022989"/>
    </source>
</evidence>
<evidence type="ECO:0000313" key="7">
    <source>
        <dbReference type="EMBL" id="OVF08682.1"/>
    </source>
</evidence>
<gene>
    <name evidence="7" type="ORF">A9F13_07g01430</name>
</gene>
<dbReference type="InterPro" id="IPR007274">
    <property type="entry name" value="Cop_transporter"/>
</dbReference>
<dbReference type="GO" id="GO:0005375">
    <property type="term" value="F:copper ion transmembrane transporter activity"/>
    <property type="evidence" value="ECO:0007669"/>
    <property type="project" value="UniProtKB-UniRule"/>
</dbReference>
<name>A0AA91Q0W1_CLALS</name>
<dbReference type="PANTHER" id="PTHR12483:SF73">
    <property type="entry name" value="COPPER TRANSPORT PROTEIN CTR3"/>
    <property type="match status" value="1"/>
</dbReference>
<keyword evidence="6" id="KW-0813">Transport</keyword>
<keyword evidence="3 6" id="KW-0812">Transmembrane</keyword>
<comment type="subcellular location">
    <subcellularLocation>
        <location evidence="1 6">Membrane</location>
        <topology evidence="1 6">Multi-pass membrane protein</topology>
    </subcellularLocation>
</comment>
<evidence type="ECO:0000256" key="5">
    <source>
        <dbReference type="ARBA" id="ARBA00023136"/>
    </source>
</evidence>
<evidence type="ECO:0000256" key="3">
    <source>
        <dbReference type="ARBA" id="ARBA00022692"/>
    </source>
</evidence>
<dbReference type="AlphaFoldDB" id="A0AA91Q0W1"/>